<dbReference type="InterPro" id="IPR027417">
    <property type="entry name" value="P-loop_NTPase"/>
</dbReference>
<feature type="compositionally biased region" description="Gly residues" evidence="1">
    <location>
        <begin position="364"/>
        <end position="381"/>
    </location>
</feature>
<evidence type="ECO:0008006" key="4">
    <source>
        <dbReference type="Google" id="ProtNLM"/>
    </source>
</evidence>
<feature type="compositionally biased region" description="Basic and acidic residues" evidence="1">
    <location>
        <begin position="389"/>
        <end position="400"/>
    </location>
</feature>
<name>A0A0D0QK83_9RHOB</name>
<evidence type="ECO:0000256" key="1">
    <source>
        <dbReference type="SAM" id="MobiDB-lite"/>
    </source>
</evidence>
<gene>
    <name evidence="2" type="ORF">Wenmar_04064</name>
</gene>
<evidence type="ECO:0000313" key="2">
    <source>
        <dbReference type="EMBL" id="KIQ71418.1"/>
    </source>
</evidence>
<keyword evidence="3" id="KW-1185">Reference proteome</keyword>
<feature type="region of interest" description="Disordered" evidence="1">
    <location>
        <begin position="344"/>
        <end position="400"/>
    </location>
</feature>
<accession>A0A0D0QK83</accession>
<sequence length="400" mass="43709">MKVVLHCGMPKTGTSALQERLAAGRPALEAAGILYPLSPVISHNANFLMQGLVAAEDRPRYLVHSLKGRDGAALFDDWLAKIRARLARGGIDTLALSAENLWEITSPDPARRLRALLEDLGASRIEVVAYVRRPSDWYLSAAQQILRASHKVRRVRAIPYRAPIETMAAHVADPGAMRVFAFDRGAFPGGDILEHFRREALPQVPPEALAEGRQEVNATLSAEGMALLQDYRRQVLPRSNNRFTPDTSRYRRAIEMAEEAVGGERRPHLYPGIADRLDHDSPDLGWLRQVHGVTFAGIDYDRVGSGDEGAEWELRPISVEEICPVDPERRTRLLNLAIRELTETGGRKAGKRRRTKESPAAAGEGPGRDSGPGTEESGGAGNPADPSQEDGRDDGPGPAS</sequence>
<reference evidence="2 3" key="1">
    <citation type="submission" date="2013-01" db="EMBL/GenBank/DDBJ databases">
        <authorList>
            <person name="Fiebig A."/>
            <person name="Goeker M."/>
            <person name="Klenk H.-P.P."/>
        </authorList>
    </citation>
    <scope>NUCLEOTIDE SEQUENCE [LARGE SCALE GENOMIC DNA]</scope>
    <source>
        <strain evidence="2 3">DSM 24838</strain>
        <plasmid evidence="2 3">pWENMAR1</plasmid>
    </source>
</reference>
<keyword evidence="2" id="KW-0614">Plasmid</keyword>
<dbReference type="EMBL" id="AONG01000001">
    <property type="protein sequence ID" value="KIQ71418.1"/>
    <property type="molecule type" value="Genomic_DNA"/>
</dbReference>
<comment type="caution">
    <text evidence="2">The sequence shown here is derived from an EMBL/GenBank/DDBJ whole genome shotgun (WGS) entry which is preliminary data.</text>
</comment>
<dbReference type="OrthoDB" id="7596739at2"/>
<dbReference type="AlphaFoldDB" id="A0A0D0QK83"/>
<geneLocation type="plasmid" evidence="2 3">
    <name>pWENMAR1</name>
</geneLocation>
<dbReference type="eggNOG" id="ENOG50332FR">
    <property type="taxonomic scope" value="Bacteria"/>
</dbReference>
<organism evidence="2 3">
    <name type="scientific">Wenxinia marina DSM 24838</name>
    <dbReference type="NCBI Taxonomy" id="1123501"/>
    <lineage>
        <taxon>Bacteria</taxon>
        <taxon>Pseudomonadati</taxon>
        <taxon>Pseudomonadota</taxon>
        <taxon>Alphaproteobacteria</taxon>
        <taxon>Rhodobacterales</taxon>
        <taxon>Roseobacteraceae</taxon>
        <taxon>Wenxinia</taxon>
    </lineage>
</organism>
<dbReference type="SUPFAM" id="SSF52540">
    <property type="entry name" value="P-loop containing nucleoside triphosphate hydrolases"/>
    <property type="match status" value="1"/>
</dbReference>
<proteinExistence type="predicted"/>
<dbReference type="RefSeq" id="WP_026198373.1">
    <property type="nucleotide sequence ID" value="NZ_CM003137.1"/>
</dbReference>
<protein>
    <recommendedName>
        <fullName evidence="4">Sulfotransferase family</fullName>
    </recommendedName>
</protein>
<evidence type="ECO:0000313" key="3">
    <source>
        <dbReference type="Proteomes" id="UP000035100"/>
    </source>
</evidence>
<dbReference type="Proteomes" id="UP000035100">
    <property type="component" value="Plasmid pWENMAR1"/>
</dbReference>